<feature type="compositionally biased region" description="Basic and acidic residues" evidence="2">
    <location>
        <begin position="89"/>
        <end position="106"/>
    </location>
</feature>
<reference evidence="5" key="1">
    <citation type="submission" date="2017-10" db="EMBL/GenBank/DDBJ databases">
        <title>Transcriptome Assembly of Sugarcane Aphid Adults.</title>
        <authorList>
            <person name="Scully E.D."/>
            <person name="Palmer N.A."/>
            <person name="Geib S.M."/>
            <person name="Sarath G."/>
            <person name="Sattler S.E."/>
        </authorList>
    </citation>
    <scope>NUCLEOTIDE SEQUENCE</scope>
    <source>
        <tissue evidence="5">Whole body</tissue>
    </source>
</reference>
<dbReference type="CDD" id="cd00084">
    <property type="entry name" value="HMG-box_SF"/>
    <property type="match status" value="1"/>
</dbReference>
<dbReference type="EMBL" id="GFXV01002680">
    <property type="protein sequence ID" value="MBW14485.1"/>
    <property type="molecule type" value="Transcribed_RNA"/>
</dbReference>
<evidence type="ECO:0000256" key="1">
    <source>
        <dbReference type="PROSITE-ProRule" id="PRU00267"/>
    </source>
</evidence>
<feature type="compositionally biased region" description="Low complexity" evidence="2">
    <location>
        <begin position="59"/>
        <end position="71"/>
    </location>
</feature>
<dbReference type="GO" id="GO:0003677">
    <property type="term" value="F:DNA binding"/>
    <property type="evidence" value="ECO:0007669"/>
    <property type="project" value="UniProtKB-UniRule"/>
</dbReference>
<dbReference type="OrthoDB" id="4777606at2759"/>
<sequence length="318" mass="35828">MHFNIKGTLLFLLTFCLFNVQDEPEVTAVSRSGRIIKKSSKLLGFESSDIQEKDKTPRLSKQSSKRQSSNNEPLDQFNDDDNSMEFLEDQQHTESSEWTVDTKDCDSYTEPSGTSISVGEHNQFMYALKNLNMKEPGFVAYALWAKEVRKTLMNAYPNFSTVQINQQLRDMWKSVPTEDKSRWVRKAKRLLEREGLDDSNTDDSKITVKKSSEEIIDNSINTSNTNKSQLEPLRSTQPIDVAAHLALLGESLGIIGQRLKEHQGQIAVNGSVSVLLDSLLCALGPLLCLTQQVTEINVNSQETMSRLMDDIAYIMPGL</sequence>
<dbReference type="InterPro" id="IPR042477">
    <property type="entry name" value="HMGXB4"/>
</dbReference>
<accession>A0A2H8TK36</accession>
<dbReference type="PANTHER" id="PTHR46584:SF1">
    <property type="entry name" value="HMG DOMAIN-CONTAINING PROTEIN 4"/>
    <property type="match status" value="1"/>
</dbReference>
<evidence type="ECO:0000259" key="4">
    <source>
        <dbReference type="PROSITE" id="PS50118"/>
    </source>
</evidence>
<feature type="region of interest" description="Disordered" evidence="2">
    <location>
        <begin position="50"/>
        <end position="116"/>
    </location>
</feature>
<dbReference type="Gene3D" id="1.10.30.10">
    <property type="entry name" value="High mobility group box domain"/>
    <property type="match status" value="1"/>
</dbReference>
<organism evidence="5">
    <name type="scientific">Melanaphis sacchari</name>
    <dbReference type="NCBI Taxonomy" id="742174"/>
    <lineage>
        <taxon>Eukaryota</taxon>
        <taxon>Metazoa</taxon>
        <taxon>Ecdysozoa</taxon>
        <taxon>Arthropoda</taxon>
        <taxon>Hexapoda</taxon>
        <taxon>Insecta</taxon>
        <taxon>Pterygota</taxon>
        <taxon>Neoptera</taxon>
        <taxon>Paraneoptera</taxon>
        <taxon>Hemiptera</taxon>
        <taxon>Sternorrhyncha</taxon>
        <taxon>Aphidomorpha</taxon>
        <taxon>Aphidoidea</taxon>
        <taxon>Aphididae</taxon>
        <taxon>Aphidini</taxon>
        <taxon>Melanaphis</taxon>
    </lineage>
</organism>
<dbReference type="SUPFAM" id="SSF47095">
    <property type="entry name" value="HMG-box"/>
    <property type="match status" value="1"/>
</dbReference>
<feature type="domain" description="HMG box" evidence="4">
    <location>
        <begin position="134"/>
        <end position="202"/>
    </location>
</feature>
<keyword evidence="3" id="KW-0732">Signal</keyword>
<evidence type="ECO:0000256" key="3">
    <source>
        <dbReference type="SAM" id="SignalP"/>
    </source>
</evidence>
<dbReference type="InterPro" id="IPR036910">
    <property type="entry name" value="HMG_box_dom_sf"/>
</dbReference>
<keyword evidence="1" id="KW-0238">DNA-binding</keyword>
<feature type="chain" id="PRO_5014160922" evidence="3">
    <location>
        <begin position="23"/>
        <end position="318"/>
    </location>
</feature>
<feature type="DNA-binding region" description="HMG box" evidence="1">
    <location>
        <begin position="134"/>
        <end position="202"/>
    </location>
</feature>
<dbReference type="PANTHER" id="PTHR46584">
    <property type="entry name" value="HMG DOMAIN-CONTAINING PROTEIN 4"/>
    <property type="match status" value="1"/>
</dbReference>
<gene>
    <name evidence="5" type="primary">HMGXB4</name>
</gene>
<evidence type="ECO:0000313" key="5">
    <source>
        <dbReference type="EMBL" id="MBW14485.1"/>
    </source>
</evidence>
<dbReference type="PROSITE" id="PS50118">
    <property type="entry name" value="HMG_BOX_2"/>
    <property type="match status" value="1"/>
</dbReference>
<name>A0A2H8TK36_9HEMI</name>
<protein>
    <submittedName>
        <fullName evidence="5">HMG domain-containing protein 4</fullName>
    </submittedName>
</protein>
<evidence type="ECO:0000256" key="2">
    <source>
        <dbReference type="SAM" id="MobiDB-lite"/>
    </source>
</evidence>
<dbReference type="Pfam" id="PF00505">
    <property type="entry name" value="HMG_box"/>
    <property type="match status" value="1"/>
</dbReference>
<dbReference type="GO" id="GO:0005634">
    <property type="term" value="C:nucleus"/>
    <property type="evidence" value="ECO:0007669"/>
    <property type="project" value="UniProtKB-UniRule"/>
</dbReference>
<proteinExistence type="predicted"/>
<feature type="compositionally biased region" description="Acidic residues" evidence="2">
    <location>
        <begin position="77"/>
        <end position="88"/>
    </location>
</feature>
<keyword evidence="1" id="KW-0539">Nucleus</keyword>
<dbReference type="InterPro" id="IPR009071">
    <property type="entry name" value="HMG_box_dom"/>
</dbReference>
<dbReference type="AlphaFoldDB" id="A0A2H8TK36"/>
<feature type="signal peptide" evidence="3">
    <location>
        <begin position="1"/>
        <end position="22"/>
    </location>
</feature>